<evidence type="ECO:0000313" key="3">
    <source>
        <dbReference type="Proteomes" id="UP000033999"/>
    </source>
</evidence>
<proteinExistence type="predicted"/>
<evidence type="ECO:0000256" key="1">
    <source>
        <dbReference type="SAM" id="MobiDB-lite"/>
    </source>
</evidence>
<protein>
    <recommendedName>
        <fullName evidence="4">ATP-binding protein</fullName>
    </recommendedName>
</protein>
<evidence type="ECO:0000313" key="2">
    <source>
        <dbReference type="EMBL" id="KKU08017.1"/>
    </source>
</evidence>
<dbReference type="AlphaFoldDB" id="A0A0G1MIU6"/>
<dbReference type="SUPFAM" id="SSF55874">
    <property type="entry name" value="ATPase domain of HSP90 chaperone/DNA topoisomerase II/histidine kinase"/>
    <property type="match status" value="1"/>
</dbReference>
<dbReference type="Gene3D" id="3.30.565.10">
    <property type="entry name" value="Histidine kinase-like ATPase, C-terminal domain"/>
    <property type="match status" value="1"/>
</dbReference>
<sequence>MFNQHKTIKVSIDKSHLLTLGERMYVESVELIRELVNNAYDADATEVRVILNADKVLIEDNGSGMNENGLGQFFTVGSEEKRVNSVSPRFGRKRIGQFGIGKFAALAAAECFTVESNRGGYVYSVVFDRNEWQKNDEWELPIKKYASSPLEKEGTTVTLSKLKKTFTFADVERFLKESVPLRAKKFSVFLNNKKITARYIPGRRVPILHNTLYGAIEGEIVVALRPALIEKSGIECRVRQALVRREFFDLEKIYHSGLNRIAGEVNADFLQVVSGRDDFIRDSAEFKIFYQIVRADLERVLKDLKHDGDTKHLKKINKELKDALSKIRIAMELHPELTPSGRTIAVRKKLSRELTAGALVATDENLKNEKIKTEGTEESKKQEHQKSTEQSKQIMPKPEVIKRIRLQKLGISVAIVSLGTDAQETVTEDNLIYVNSDHPIYKKLYNKKEQFELHLLRLISQEIVLMKKLRITAKEAFEWQSTLLKDAICR</sequence>
<name>A0A0G1MIU6_9BACT</name>
<organism evidence="2 3">
    <name type="scientific">Candidatus Magasanikbacteria bacterium GW2011_GWA2_45_39</name>
    <dbReference type="NCBI Taxonomy" id="1619041"/>
    <lineage>
        <taxon>Bacteria</taxon>
        <taxon>Candidatus Magasanikiibacteriota</taxon>
    </lineage>
</organism>
<feature type="compositionally biased region" description="Basic and acidic residues" evidence="1">
    <location>
        <begin position="367"/>
        <end position="389"/>
    </location>
</feature>
<dbReference type="InterPro" id="IPR036890">
    <property type="entry name" value="HATPase_C_sf"/>
</dbReference>
<gene>
    <name evidence="2" type="ORF">UX10_C0003G0027</name>
</gene>
<feature type="region of interest" description="Disordered" evidence="1">
    <location>
        <begin position="367"/>
        <end position="394"/>
    </location>
</feature>
<dbReference type="PATRIC" id="fig|1619041.3.peg.134"/>
<dbReference type="Proteomes" id="UP000033999">
    <property type="component" value="Unassembled WGS sequence"/>
</dbReference>
<dbReference type="EMBL" id="LCKX01000003">
    <property type="protein sequence ID" value="KKU08017.1"/>
    <property type="molecule type" value="Genomic_DNA"/>
</dbReference>
<dbReference type="Pfam" id="PF13589">
    <property type="entry name" value="HATPase_c_3"/>
    <property type="match status" value="1"/>
</dbReference>
<evidence type="ECO:0008006" key="4">
    <source>
        <dbReference type="Google" id="ProtNLM"/>
    </source>
</evidence>
<reference evidence="2 3" key="1">
    <citation type="journal article" date="2015" name="Nature">
        <title>rRNA introns, odd ribosomes, and small enigmatic genomes across a large radiation of phyla.</title>
        <authorList>
            <person name="Brown C.T."/>
            <person name="Hug L.A."/>
            <person name="Thomas B.C."/>
            <person name="Sharon I."/>
            <person name="Castelle C.J."/>
            <person name="Singh A."/>
            <person name="Wilkins M.J."/>
            <person name="Williams K.H."/>
            <person name="Banfield J.F."/>
        </authorList>
    </citation>
    <scope>NUCLEOTIDE SEQUENCE [LARGE SCALE GENOMIC DNA]</scope>
</reference>
<accession>A0A0G1MIU6</accession>
<comment type="caution">
    <text evidence="2">The sequence shown here is derived from an EMBL/GenBank/DDBJ whole genome shotgun (WGS) entry which is preliminary data.</text>
</comment>